<dbReference type="Proteomes" id="UP000474159">
    <property type="component" value="Unassembled WGS sequence"/>
</dbReference>
<comment type="caution">
    <text evidence="2">The sequence shown here is derived from an EMBL/GenBank/DDBJ whole genome shotgun (WGS) entry which is preliminary data.</text>
</comment>
<sequence length="86" mass="9020">MMTEAQLARLPGILREIVDCDRRIAAARAPLSNPVVAGSAVGGPIAELHRLRSLRRELSARAAGLYGRAPLRGDPGPGRPTSARAA</sequence>
<evidence type="ECO:0000256" key="1">
    <source>
        <dbReference type="SAM" id="MobiDB-lite"/>
    </source>
</evidence>
<organism evidence="2 3">
    <name type="scientific">Methylobacterium soli</name>
    <dbReference type="NCBI Taxonomy" id="553447"/>
    <lineage>
        <taxon>Bacteria</taxon>
        <taxon>Pseudomonadati</taxon>
        <taxon>Pseudomonadota</taxon>
        <taxon>Alphaproteobacteria</taxon>
        <taxon>Hyphomicrobiales</taxon>
        <taxon>Methylobacteriaceae</taxon>
        <taxon>Methylobacterium</taxon>
    </lineage>
</organism>
<feature type="region of interest" description="Disordered" evidence="1">
    <location>
        <begin position="67"/>
        <end position="86"/>
    </location>
</feature>
<keyword evidence="3" id="KW-1185">Reference proteome</keyword>
<gene>
    <name evidence="2" type="ORF">F6X53_25135</name>
</gene>
<dbReference type="OrthoDB" id="9995433at2"/>
<protein>
    <submittedName>
        <fullName evidence="2">Uncharacterized protein</fullName>
    </submittedName>
</protein>
<evidence type="ECO:0000313" key="2">
    <source>
        <dbReference type="EMBL" id="KAB1075450.1"/>
    </source>
</evidence>
<reference evidence="2 3" key="1">
    <citation type="submission" date="2019-09" db="EMBL/GenBank/DDBJ databases">
        <title>YIM 48816 draft genome.</title>
        <authorList>
            <person name="Jiang L."/>
        </authorList>
    </citation>
    <scope>NUCLEOTIDE SEQUENCE [LARGE SCALE GENOMIC DNA]</scope>
    <source>
        <strain evidence="2 3">YIM 48816</strain>
    </source>
</reference>
<proteinExistence type="predicted"/>
<dbReference type="EMBL" id="VZZK01000034">
    <property type="protein sequence ID" value="KAB1075450.1"/>
    <property type="molecule type" value="Genomic_DNA"/>
</dbReference>
<evidence type="ECO:0000313" key="3">
    <source>
        <dbReference type="Proteomes" id="UP000474159"/>
    </source>
</evidence>
<dbReference type="AlphaFoldDB" id="A0A6L3SSQ0"/>
<name>A0A6L3SSQ0_9HYPH</name>
<accession>A0A6L3SSQ0</accession>
<dbReference type="RefSeq" id="WP_151003469.1">
    <property type="nucleotide sequence ID" value="NZ_BPQY01000470.1"/>
</dbReference>